<keyword evidence="5" id="KW-0479">Metal-binding</keyword>
<evidence type="ECO:0000256" key="3">
    <source>
        <dbReference type="ARBA" id="ARBA00029596"/>
    </source>
</evidence>
<dbReference type="PANTHER" id="PTHR33254">
    <property type="entry name" value="4-HYDROXY-4-METHYL-2-OXOGLUTARATE ALDOLASE 3-RELATED"/>
    <property type="match status" value="1"/>
</dbReference>
<dbReference type="GO" id="GO:0046872">
    <property type="term" value="F:metal ion binding"/>
    <property type="evidence" value="ECO:0007669"/>
    <property type="project" value="UniProtKB-KW"/>
</dbReference>
<evidence type="ECO:0000256" key="5">
    <source>
        <dbReference type="PIRSR" id="PIRSR605493-1"/>
    </source>
</evidence>
<evidence type="ECO:0000256" key="1">
    <source>
        <dbReference type="ARBA" id="ARBA00001968"/>
    </source>
</evidence>
<dbReference type="RefSeq" id="WP_078710329.1">
    <property type="nucleotide sequence ID" value="NZ_FUXL01000022.1"/>
</dbReference>
<evidence type="ECO:0000256" key="2">
    <source>
        <dbReference type="ARBA" id="ARBA00016549"/>
    </source>
</evidence>
<gene>
    <name evidence="6" type="ORF">SAMN05428963_12233</name>
</gene>
<dbReference type="InterPro" id="IPR036704">
    <property type="entry name" value="RraA/RraA-like_sf"/>
</dbReference>
<feature type="binding site" evidence="5">
    <location>
        <position position="119"/>
    </location>
    <ligand>
        <name>substrate</name>
    </ligand>
</feature>
<reference evidence="6 7" key="1">
    <citation type="submission" date="2017-02" db="EMBL/GenBank/DDBJ databases">
        <authorList>
            <person name="Peterson S.W."/>
        </authorList>
    </citation>
    <scope>NUCLEOTIDE SEQUENCE [LARGE SCALE GENOMIC DNA]</scope>
    <source>
        <strain evidence="6 7">USBA 369</strain>
    </source>
</reference>
<keyword evidence="5" id="KW-0460">Magnesium</keyword>
<sequence length="223" mass="24049">MGVGFRIKQERPRPRAGLVEAFAALPLANISDNMSRMFAGGAVLRPLAPEMRLAGVALTVRTRPGDNLMMHKAIDMAEPGDVVVVDAGGDLTNSLLGEIMIRLSLRHDIAGWIIDGAVRDTAEISRLMPVYARGISHRGPYKDGPGEINVPVAVGGMIVHPGDVVLGDGDGVLCVPLAEAEEILELAQAHNARERVSMHQIEEGTFDRSWIDRTLKANGCRFE</sequence>
<dbReference type="EMBL" id="FUXL01000022">
    <property type="protein sequence ID" value="SKA37418.1"/>
    <property type="molecule type" value="Genomic_DNA"/>
</dbReference>
<dbReference type="CDD" id="cd16841">
    <property type="entry name" value="RraA_family"/>
    <property type="match status" value="1"/>
</dbReference>
<comment type="cofactor">
    <cofactor evidence="1">
        <name>a divalent metal cation</name>
        <dbReference type="ChEBI" id="CHEBI:60240"/>
    </cofactor>
</comment>
<dbReference type="NCBIfam" id="NF004850">
    <property type="entry name" value="PRK06201.1"/>
    <property type="match status" value="1"/>
</dbReference>
<keyword evidence="7" id="KW-1185">Reference proteome</keyword>
<dbReference type="AlphaFoldDB" id="A0A1T4TB98"/>
<evidence type="ECO:0000313" key="7">
    <source>
        <dbReference type="Proteomes" id="UP000190135"/>
    </source>
</evidence>
<dbReference type="SUPFAM" id="SSF89562">
    <property type="entry name" value="RraA-like"/>
    <property type="match status" value="1"/>
</dbReference>
<comment type="cofactor">
    <cofactor evidence="5">
        <name>Mg(2+)</name>
        <dbReference type="ChEBI" id="CHEBI:18420"/>
    </cofactor>
</comment>
<proteinExistence type="predicted"/>
<evidence type="ECO:0000313" key="6">
    <source>
        <dbReference type="EMBL" id="SKA37418.1"/>
    </source>
</evidence>
<dbReference type="Proteomes" id="UP000190135">
    <property type="component" value="Unassembled WGS sequence"/>
</dbReference>
<name>A0A1T4TB98_9HYPH</name>
<dbReference type="OrthoDB" id="9812532at2"/>
<evidence type="ECO:0000256" key="4">
    <source>
        <dbReference type="ARBA" id="ARBA00030169"/>
    </source>
</evidence>
<dbReference type="Gene3D" id="3.50.30.40">
    <property type="entry name" value="Ribonuclease E inhibitor RraA/RraA-like"/>
    <property type="match status" value="1"/>
</dbReference>
<dbReference type="STRING" id="1365950.SAMN05428963_12233"/>
<dbReference type="PANTHER" id="PTHR33254:SF4">
    <property type="entry name" value="4-HYDROXY-4-METHYL-2-OXOGLUTARATE ALDOLASE 3-RELATED"/>
    <property type="match status" value="1"/>
</dbReference>
<organism evidence="6 7">
    <name type="scientific">Consotaella salsifontis</name>
    <dbReference type="NCBI Taxonomy" id="1365950"/>
    <lineage>
        <taxon>Bacteria</taxon>
        <taxon>Pseudomonadati</taxon>
        <taxon>Pseudomonadota</taxon>
        <taxon>Alphaproteobacteria</taxon>
        <taxon>Hyphomicrobiales</taxon>
        <taxon>Aurantimonadaceae</taxon>
        <taxon>Consotaella</taxon>
    </lineage>
</organism>
<feature type="binding site" evidence="5">
    <location>
        <begin position="97"/>
        <end position="100"/>
    </location>
    <ligand>
        <name>substrate</name>
    </ligand>
</feature>
<accession>A0A1T4TB98</accession>
<protein>
    <recommendedName>
        <fullName evidence="2">Putative 4-hydroxy-4-methyl-2-oxoglutarate aldolase</fullName>
    </recommendedName>
    <alternativeName>
        <fullName evidence="3">Regulator of ribonuclease activity homolog</fullName>
    </alternativeName>
    <alternativeName>
        <fullName evidence="4">RraA-like protein</fullName>
    </alternativeName>
</protein>
<dbReference type="Pfam" id="PF03737">
    <property type="entry name" value="RraA-like"/>
    <property type="match status" value="1"/>
</dbReference>
<feature type="binding site" evidence="5">
    <location>
        <position position="120"/>
    </location>
    <ligand>
        <name>Mg(2+)</name>
        <dbReference type="ChEBI" id="CHEBI:18420"/>
    </ligand>
</feature>
<dbReference type="InterPro" id="IPR005493">
    <property type="entry name" value="RraA/RraA-like"/>
</dbReference>